<evidence type="ECO:0000256" key="1">
    <source>
        <dbReference type="SAM" id="MobiDB-lite"/>
    </source>
</evidence>
<feature type="compositionally biased region" description="Basic and acidic residues" evidence="1">
    <location>
        <begin position="244"/>
        <end position="258"/>
    </location>
</feature>
<gene>
    <name evidence="3" type="ORF">Poly59_20820</name>
</gene>
<keyword evidence="2" id="KW-1133">Transmembrane helix</keyword>
<feature type="transmembrane region" description="Helical" evidence="2">
    <location>
        <begin position="586"/>
        <end position="605"/>
    </location>
</feature>
<feature type="compositionally biased region" description="Polar residues" evidence="1">
    <location>
        <begin position="445"/>
        <end position="499"/>
    </location>
</feature>
<reference evidence="3 4" key="1">
    <citation type="submission" date="2019-02" db="EMBL/GenBank/DDBJ databases">
        <title>Deep-cultivation of Planctomycetes and their phenomic and genomic characterization uncovers novel biology.</title>
        <authorList>
            <person name="Wiegand S."/>
            <person name="Jogler M."/>
            <person name="Boedeker C."/>
            <person name="Pinto D."/>
            <person name="Vollmers J."/>
            <person name="Rivas-Marin E."/>
            <person name="Kohn T."/>
            <person name="Peeters S.H."/>
            <person name="Heuer A."/>
            <person name="Rast P."/>
            <person name="Oberbeckmann S."/>
            <person name="Bunk B."/>
            <person name="Jeske O."/>
            <person name="Meyerdierks A."/>
            <person name="Storesund J.E."/>
            <person name="Kallscheuer N."/>
            <person name="Luecker S."/>
            <person name="Lage O.M."/>
            <person name="Pohl T."/>
            <person name="Merkel B.J."/>
            <person name="Hornburger P."/>
            <person name="Mueller R.-W."/>
            <person name="Bruemmer F."/>
            <person name="Labrenz M."/>
            <person name="Spormann A.M."/>
            <person name="Op Den Camp H."/>
            <person name="Overmann J."/>
            <person name="Amann R."/>
            <person name="Jetten M.S.M."/>
            <person name="Mascher T."/>
            <person name="Medema M.H."/>
            <person name="Devos D.P."/>
            <person name="Kaster A.-K."/>
            <person name="Ovreas L."/>
            <person name="Rohde M."/>
            <person name="Galperin M.Y."/>
            <person name="Jogler C."/>
        </authorList>
    </citation>
    <scope>NUCLEOTIDE SEQUENCE [LARGE SCALE GENOMIC DNA]</scope>
    <source>
        <strain evidence="3 4">Poly59</strain>
    </source>
</reference>
<feature type="compositionally biased region" description="Low complexity" evidence="1">
    <location>
        <begin position="202"/>
        <end position="219"/>
    </location>
</feature>
<dbReference type="EMBL" id="SJPX01000002">
    <property type="protein sequence ID" value="TWU55780.1"/>
    <property type="molecule type" value="Genomic_DNA"/>
</dbReference>
<evidence type="ECO:0000313" key="4">
    <source>
        <dbReference type="Proteomes" id="UP000317977"/>
    </source>
</evidence>
<feature type="compositionally biased region" description="Polar residues" evidence="1">
    <location>
        <begin position="226"/>
        <end position="237"/>
    </location>
</feature>
<keyword evidence="2" id="KW-0812">Transmembrane</keyword>
<feature type="region of interest" description="Disordered" evidence="1">
    <location>
        <begin position="445"/>
        <end position="578"/>
    </location>
</feature>
<keyword evidence="4" id="KW-1185">Reference proteome</keyword>
<dbReference type="Proteomes" id="UP000317977">
    <property type="component" value="Unassembled WGS sequence"/>
</dbReference>
<feature type="region of interest" description="Disordered" evidence="1">
    <location>
        <begin position="108"/>
        <end position="145"/>
    </location>
</feature>
<sequence>MGGVPVLMMIAAMGMGITYGWQPDENADGVQYIVQVPSSEVDQLQRIGEISSVVDPAVRGRVTKIVIRVGDGLLPHKMPSATVESDFVANSDATSIAIPEMASVSPSMKVPMKNTAGKTTAMKPDPQGGTQGGGFSFPTTPSLTDAANTARTNIDRAGREIADRTSQALGQAFGSGGTGAGPSTADARSSALVPPPSTRPQAASTAARSNAGGNAGFAAPPLLGQNDRSGNSASPWGTTAAGATERDNNWGDPDRVAAARDASNANTLSTNGLRSTDTFGRPPAGLAPPNSVGGSSNSYGQPNSSATNSRTPAVSQYDQIMADRRAQQARQQQEELLLQEQQQRLAKQRLEEQRREQQLLAQRQESPTQLQPPVTSRDTRNDYSSRSSLSGNGLTYREATQTTPDSRLTAAQLAAGAWAVDEQNRIYDTRRQLMPNEYLLENAGSDASQYRSQPVSPFGESASNPSTFPTPEFQSPSFASASDRNLSGQFGGQSQTNWANGPIGGARYGEDDRESIAAGRPTFNSSSQYPRESLVNSRPPATESRGSQTSEARGTAGSSVNFDLQSGQTNQSSGFSDPPQVAAQPLFNGLLLISFVANVYLIFWLKNLRLQFRDMVASKRQATSSSIAA</sequence>
<accession>A0A5C6F5F6</accession>
<protein>
    <submittedName>
        <fullName evidence="3">Uncharacterized protein</fullName>
    </submittedName>
</protein>
<keyword evidence="2" id="KW-0472">Membrane</keyword>
<feature type="compositionally biased region" description="Polar residues" evidence="1">
    <location>
        <begin position="366"/>
        <end position="376"/>
    </location>
</feature>
<evidence type="ECO:0000256" key="2">
    <source>
        <dbReference type="SAM" id="Phobius"/>
    </source>
</evidence>
<comment type="caution">
    <text evidence="3">The sequence shown here is derived from an EMBL/GenBank/DDBJ whole genome shotgun (WGS) entry which is preliminary data.</text>
</comment>
<dbReference type="RefSeq" id="WP_186776137.1">
    <property type="nucleotide sequence ID" value="NZ_SJPX01000002.1"/>
</dbReference>
<organism evidence="3 4">
    <name type="scientific">Rubripirellula reticaptiva</name>
    <dbReference type="NCBI Taxonomy" id="2528013"/>
    <lineage>
        <taxon>Bacteria</taxon>
        <taxon>Pseudomonadati</taxon>
        <taxon>Planctomycetota</taxon>
        <taxon>Planctomycetia</taxon>
        <taxon>Pirellulales</taxon>
        <taxon>Pirellulaceae</taxon>
        <taxon>Rubripirellula</taxon>
    </lineage>
</organism>
<feature type="compositionally biased region" description="Polar residues" evidence="1">
    <location>
        <begin position="544"/>
        <end position="575"/>
    </location>
</feature>
<name>A0A5C6F5F6_9BACT</name>
<feature type="compositionally biased region" description="Polar residues" evidence="1">
    <location>
        <begin position="384"/>
        <end position="404"/>
    </location>
</feature>
<feature type="compositionally biased region" description="Polar residues" evidence="1">
    <location>
        <begin position="263"/>
        <end position="278"/>
    </location>
</feature>
<proteinExistence type="predicted"/>
<feature type="region of interest" description="Disordered" evidence="1">
    <location>
        <begin position="170"/>
        <end position="313"/>
    </location>
</feature>
<feature type="compositionally biased region" description="Polar residues" evidence="1">
    <location>
        <begin position="522"/>
        <end position="536"/>
    </location>
</feature>
<dbReference type="AlphaFoldDB" id="A0A5C6F5F6"/>
<feature type="compositionally biased region" description="Polar residues" evidence="1">
    <location>
        <begin position="292"/>
        <end position="313"/>
    </location>
</feature>
<evidence type="ECO:0000313" key="3">
    <source>
        <dbReference type="EMBL" id="TWU55780.1"/>
    </source>
</evidence>
<feature type="region of interest" description="Disordered" evidence="1">
    <location>
        <begin position="355"/>
        <end position="404"/>
    </location>
</feature>